<dbReference type="PANTHER" id="PTHR30582">
    <property type="entry name" value="L,D-TRANSPEPTIDASE"/>
    <property type="match status" value="1"/>
</dbReference>
<dbReference type="CDD" id="cd16913">
    <property type="entry name" value="YkuD_like"/>
    <property type="match status" value="1"/>
</dbReference>
<dbReference type="InterPro" id="IPR038063">
    <property type="entry name" value="Transpep_catalytic_dom"/>
</dbReference>
<evidence type="ECO:0000313" key="8">
    <source>
        <dbReference type="EMBL" id="MFC4617924.1"/>
    </source>
</evidence>
<keyword evidence="9" id="KW-1185">Reference proteome</keyword>
<gene>
    <name evidence="8" type="ORF">ACFO4N_04170</name>
</gene>
<feature type="domain" description="L,D-TPase catalytic" evidence="7">
    <location>
        <begin position="31"/>
        <end position="155"/>
    </location>
</feature>
<dbReference type="PROSITE" id="PS52029">
    <property type="entry name" value="LD_TPASE"/>
    <property type="match status" value="1"/>
</dbReference>
<dbReference type="SUPFAM" id="SSF141523">
    <property type="entry name" value="L,D-transpeptidase catalytic domain-like"/>
    <property type="match status" value="1"/>
</dbReference>
<evidence type="ECO:0000256" key="4">
    <source>
        <dbReference type="ARBA" id="ARBA00022984"/>
    </source>
</evidence>
<comment type="pathway">
    <text evidence="1 6">Cell wall biogenesis; peptidoglycan biosynthesis.</text>
</comment>
<proteinExistence type="predicted"/>
<evidence type="ECO:0000259" key="7">
    <source>
        <dbReference type="PROSITE" id="PS52029"/>
    </source>
</evidence>
<evidence type="ECO:0000256" key="3">
    <source>
        <dbReference type="ARBA" id="ARBA00022960"/>
    </source>
</evidence>
<keyword evidence="3 6" id="KW-0133">Cell shape</keyword>
<name>A0ABV9GI00_9BACL</name>
<keyword evidence="5 6" id="KW-0961">Cell wall biogenesis/degradation</keyword>
<accession>A0ABV9GI00</accession>
<comment type="caution">
    <text evidence="8">The sequence shown here is derived from an EMBL/GenBank/DDBJ whole genome shotgun (WGS) entry which is preliminary data.</text>
</comment>
<feature type="active site" description="Nucleophile" evidence="6">
    <location>
        <position position="131"/>
    </location>
</feature>
<reference evidence="9" key="1">
    <citation type="journal article" date="2019" name="Int. J. Syst. Evol. Microbiol.">
        <title>The Global Catalogue of Microorganisms (GCM) 10K type strain sequencing project: providing services to taxonomists for standard genome sequencing and annotation.</title>
        <authorList>
            <consortium name="The Broad Institute Genomics Platform"/>
            <consortium name="The Broad Institute Genome Sequencing Center for Infectious Disease"/>
            <person name="Wu L."/>
            <person name="Ma J."/>
        </authorList>
    </citation>
    <scope>NUCLEOTIDE SEQUENCE [LARGE SCALE GENOMIC DNA]</scope>
    <source>
        <strain evidence="9">CGMCC 1.16306</strain>
    </source>
</reference>
<evidence type="ECO:0000256" key="2">
    <source>
        <dbReference type="ARBA" id="ARBA00022679"/>
    </source>
</evidence>
<dbReference type="RefSeq" id="WP_376844937.1">
    <property type="nucleotide sequence ID" value="NZ_JBHSFW010000001.1"/>
</dbReference>
<sequence>MSRLLVTMLLSLIIGLSPFWPIGPNPSPGDPFIIVNKLTNRLTFINENQMIMDVPVATGKSNHLTPEGLFIVVVKAKEPYYRKLNIPGGDPRNPLGSRWIGFNADGTDGRTYGVHGTNQPASIGRYITAGCIRMNKVDLEKLYDQVPLGTKILIVRSAQTAKELAIANGALSKRD</sequence>
<dbReference type="InterPro" id="IPR005490">
    <property type="entry name" value="LD_TPept_cat_dom"/>
</dbReference>
<evidence type="ECO:0000256" key="5">
    <source>
        <dbReference type="ARBA" id="ARBA00023316"/>
    </source>
</evidence>
<dbReference type="EC" id="2.3.2.-" evidence="8"/>
<keyword evidence="4 6" id="KW-0573">Peptidoglycan synthesis</keyword>
<keyword evidence="8" id="KW-0012">Acyltransferase</keyword>
<evidence type="ECO:0000313" key="9">
    <source>
        <dbReference type="Proteomes" id="UP001596022"/>
    </source>
</evidence>
<feature type="active site" description="Proton donor/acceptor" evidence="6">
    <location>
        <position position="115"/>
    </location>
</feature>
<dbReference type="Pfam" id="PF03734">
    <property type="entry name" value="YkuD"/>
    <property type="match status" value="1"/>
</dbReference>
<protein>
    <submittedName>
        <fullName evidence="8">L,D-transpeptidase</fullName>
        <ecNumber evidence="8">2.3.2.-</ecNumber>
    </submittedName>
</protein>
<dbReference type="Proteomes" id="UP001596022">
    <property type="component" value="Unassembled WGS sequence"/>
</dbReference>
<dbReference type="Gene3D" id="2.40.440.10">
    <property type="entry name" value="L,D-transpeptidase catalytic domain-like"/>
    <property type="match status" value="1"/>
</dbReference>
<dbReference type="EMBL" id="JBHSFW010000001">
    <property type="protein sequence ID" value="MFC4617924.1"/>
    <property type="molecule type" value="Genomic_DNA"/>
</dbReference>
<organism evidence="8 9">
    <name type="scientific">Camelliibacillus cellulosilyticus</name>
    <dbReference type="NCBI Taxonomy" id="2174486"/>
    <lineage>
        <taxon>Bacteria</taxon>
        <taxon>Bacillati</taxon>
        <taxon>Bacillota</taxon>
        <taxon>Bacilli</taxon>
        <taxon>Bacillales</taxon>
        <taxon>Sporolactobacillaceae</taxon>
        <taxon>Camelliibacillus</taxon>
    </lineage>
</organism>
<dbReference type="GO" id="GO:0016746">
    <property type="term" value="F:acyltransferase activity"/>
    <property type="evidence" value="ECO:0007669"/>
    <property type="project" value="UniProtKB-KW"/>
</dbReference>
<evidence type="ECO:0000256" key="6">
    <source>
        <dbReference type="PROSITE-ProRule" id="PRU01373"/>
    </source>
</evidence>
<keyword evidence="2 8" id="KW-0808">Transferase</keyword>
<dbReference type="InterPro" id="IPR050979">
    <property type="entry name" value="LD-transpeptidase"/>
</dbReference>
<evidence type="ECO:0000256" key="1">
    <source>
        <dbReference type="ARBA" id="ARBA00004752"/>
    </source>
</evidence>
<dbReference type="PANTHER" id="PTHR30582:SF4">
    <property type="entry name" value="L,D-TRANSPEPTIDASE YQJB-RELATED"/>
    <property type="match status" value="1"/>
</dbReference>